<dbReference type="EMBL" id="QXHD01000004">
    <property type="protein sequence ID" value="NEZ57688.1"/>
    <property type="molecule type" value="Genomic_DNA"/>
</dbReference>
<accession>A0A6M0RN38</accession>
<comment type="caution">
    <text evidence="1">The sequence shown here is derived from an EMBL/GenBank/DDBJ whole genome shotgun (WGS) entry which is preliminary data.</text>
</comment>
<protein>
    <recommendedName>
        <fullName evidence="3">Heterocyst differentiation protein</fullName>
    </recommendedName>
</protein>
<dbReference type="InterPro" id="IPR049598">
    <property type="entry name" value="HetP-like"/>
</dbReference>
<name>A0A6M0RN38_9CYAN</name>
<dbReference type="AlphaFoldDB" id="A0A6M0RN38"/>
<proteinExistence type="predicted"/>
<keyword evidence="2" id="KW-1185">Reference proteome</keyword>
<reference evidence="1 2" key="1">
    <citation type="journal article" date="2020" name="Microb. Ecol.">
        <title>Ecogenomics of the Marine Benthic Filamentous Cyanobacterium Adonisia.</title>
        <authorList>
            <person name="Walter J.M."/>
            <person name="Coutinho F.H."/>
            <person name="Leomil L."/>
            <person name="Hargreaves P.I."/>
            <person name="Campeao M.E."/>
            <person name="Vieira V.V."/>
            <person name="Silva B.S."/>
            <person name="Fistarol G.O."/>
            <person name="Salomon P.S."/>
            <person name="Sawabe T."/>
            <person name="Mino S."/>
            <person name="Hosokawa M."/>
            <person name="Miyashita H."/>
            <person name="Maruyama F."/>
            <person name="van Verk M.C."/>
            <person name="Dutilh B.E."/>
            <person name="Thompson C.C."/>
            <person name="Thompson F.L."/>
        </authorList>
    </citation>
    <scope>NUCLEOTIDE SEQUENCE [LARGE SCALE GENOMIC DNA]</scope>
    <source>
        <strain evidence="1 2">CCMR0081</strain>
    </source>
</reference>
<dbReference type="Proteomes" id="UP000481033">
    <property type="component" value="Unassembled WGS sequence"/>
</dbReference>
<evidence type="ECO:0000313" key="2">
    <source>
        <dbReference type="Proteomes" id="UP000481033"/>
    </source>
</evidence>
<dbReference type="NCBIfam" id="NF037966">
    <property type="entry name" value="HetP_family"/>
    <property type="match status" value="1"/>
</dbReference>
<evidence type="ECO:0008006" key="3">
    <source>
        <dbReference type="Google" id="ProtNLM"/>
    </source>
</evidence>
<gene>
    <name evidence="1" type="ORF">DXZ20_18875</name>
</gene>
<dbReference type="RefSeq" id="WP_163664487.1">
    <property type="nucleotide sequence ID" value="NZ_QXHD01000004.1"/>
</dbReference>
<evidence type="ECO:0000313" key="1">
    <source>
        <dbReference type="EMBL" id="NEZ57688.1"/>
    </source>
</evidence>
<organism evidence="1 2">
    <name type="scientific">Adonisia turfae CCMR0081</name>
    <dbReference type="NCBI Taxonomy" id="2292702"/>
    <lineage>
        <taxon>Bacteria</taxon>
        <taxon>Bacillati</taxon>
        <taxon>Cyanobacteriota</taxon>
        <taxon>Adonisia</taxon>
        <taxon>Adonisia turfae</taxon>
    </lineage>
</organism>
<sequence length="112" mass="13065">MNKAEFDEVIEAILDGKYSWACVLFLYGEGHNPLQYMPYRTYHRLMKANRHQERALQESLTMPQCSTGHQNTGQKITDLKYLKTVDTSQINIRGGWKQWLSQTVSPTLKWSN</sequence>